<evidence type="ECO:0000256" key="1">
    <source>
        <dbReference type="SAM" id="Phobius"/>
    </source>
</evidence>
<keyword evidence="1" id="KW-0812">Transmembrane</keyword>
<evidence type="ECO:0000313" key="3">
    <source>
        <dbReference type="EMBL" id="KKW24878.1"/>
    </source>
</evidence>
<dbReference type="EMBL" id="LCQW01000002">
    <property type="protein sequence ID" value="KKW24878.1"/>
    <property type="molecule type" value="Genomic_DNA"/>
</dbReference>
<accession>A0A0G1X177</accession>
<gene>
    <name evidence="3" type="ORF">UY67_C0002G0027</name>
</gene>
<feature type="transmembrane region" description="Helical" evidence="1">
    <location>
        <begin position="123"/>
        <end position="142"/>
    </location>
</feature>
<feature type="transmembrane region" description="Helical" evidence="1">
    <location>
        <begin position="154"/>
        <end position="171"/>
    </location>
</feature>
<feature type="transmembrane region" description="Helical" evidence="1">
    <location>
        <begin position="25"/>
        <end position="50"/>
    </location>
</feature>
<keyword evidence="1" id="KW-1133">Transmembrane helix</keyword>
<dbReference type="InterPro" id="IPR036938">
    <property type="entry name" value="PAP2/HPO_sf"/>
</dbReference>
<evidence type="ECO:0000313" key="4">
    <source>
        <dbReference type="Proteomes" id="UP000034273"/>
    </source>
</evidence>
<proteinExistence type="predicted"/>
<dbReference type="Gene3D" id="1.20.144.10">
    <property type="entry name" value="Phosphatidic acid phosphatase type 2/haloperoxidase"/>
    <property type="match status" value="1"/>
</dbReference>
<evidence type="ECO:0000259" key="2">
    <source>
        <dbReference type="SMART" id="SM00014"/>
    </source>
</evidence>
<feature type="domain" description="Phosphatidic acid phosphatase type 2/haloperoxidase" evidence="2">
    <location>
        <begin position="60"/>
        <end position="169"/>
    </location>
</feature>
<dbReference type="SMART" id="SM00014">
    <property type="entry name" value="acidPPc"/>
    <property type="match status" value="1"/>
</dbReference>
<protein>
    <submittedName>
        <fullName evidence="3">Phosphoesterase PA-phosphatase-like protein</fullName>
    </submittedName>
</protein>
<dbReference type="Proteomes" id="UP000034273">
    <property type="component" value="Unassembled WGS sequence"/>
</dbReference>
<organism evidence="3 4">
    <name type="scientific">Candidatus Kaiserbacteria bacterium GW2011_GWA2_52_12</name>
    <dbReference type="NCBI Taxonomy" id="1618671"/>
    <lineage>
        <taxon>Bacteria</taxon>
        <taxon>Candidatus Kaiseribacteriota</taxon>
    </lineage>
</organism>
<dbReference type="InterPro" id="IPR000326">
    <property type="entry name" value="PAP2/HPO"/>
</dbReference>
<comment type="caution">
    <text evidence="3">The sequence shown here is derived from an EMBL/GenBank/DDBJ whole genome shotgun (WGS) entry which is preliminary data.</text>
</comment>
<sequence length="172" mass="19023">MLSFFQALDNLVATRLAPHSPTLRFLFAQLTHLAGIYFISIAGVCSVLYFAVNGSYTFALGFIVALGGSMLVALSLKRVFMRERPTDPLIRENGHALPSGHAACSFAFYGYCSYLLMKLWPSPLSFFIVILLALLVLAIGFSRVYLRVHHTSDVLLGYFIGAIFLTLAIVFF</sequence>
<reference evidence="3 4" key="1">
    <citation type="journal article" date="2015" name="Nature">
        <title>rRNA introns, odd ribosomes, and small enigmatic genomes across a large radiation of phyla.</title>
        <authorList>
            <person name="Brown C.T."/>
            <person name="Hug L.A."/>
            <person name="Thomas B.C."/>
            <person name="Sharon I."/>
            <person name="Castelle C.J."/>
            <person name="Singh A."/>
            <person name="Wilkins M.J."/>
            <person name="Williams K.H."/>
            <person name="Banfield J.F."/>
        </authorList>
    </citation>
    <scope>NUCLEOTIDE SEQUENCE [LARGE SCALE GENOMIC DNA]</scope>
</reference>
<dbReference type="PANTHER" id="PTHR14969">
    <property type="entry name" value="SPHINGOSINE-1-PHOSPHATE PHOSPHOHYDROLASE"/>
    <property type="match status" value="1"/>
</dbReference>
<keyword evidence="1" id="KW-0472">Membrane</keyword>
<dbReference type="AlphaFoldDB" id="A0A0G1X177"/>
<dbReference type="Pfam" id="PF01569">
    <property type="entry name" value="PAP2"/>
    <property type="match status" value="1"/>
</dbReference>
<dbReference type="SUPFAM" id="SSF48317">
    <property type="entry name" value="Acid phosphatase/Vanadium-dependent haloperoxidase"/>
    <property type="match status" value="1"/>
</dbReference>
<name>A0A0G1X177_9BACT</name>
<dbReference type="STRING" id="1618671.UY67_C0002G0027"/>
<dbReference type="PANTHER" id="PTHR14969:SF13">
    <property type="entry name" value="AT30094P"/>
    <property type="match status" value="1"/>
</dbReference>
<feature type="transmembrane region" description="Helical" evidence="1">
    <location>
        <begin position="56"/>
        <end position="76"/>
    </location>
</feature>